<sequence length="71" mass="7655">MNFAQKILQVYSTPHSQNVWAYIDTLGWKKVQLLSTDGSTNMFVMLSAAKASGIAVSGTLTASGEISVLYL</sequence>
<protein>
    <submittedName>
        <fullName evidence="1">Peptidase M6</fullName>
    </submittedName>
</protein>
<dbReference type="AlphaFoldDB" id="A0A5B2VJS8"/>
<keyword evidence="2" id="KW-1185">Reference proteome</keyword>
<organism evidence="1 2">
    <name type="scientific">Chitinophaga agrisoli</name>
    <dbReference type="NCBI Taxonomy" id="2607653"/>
    <lineage>
        <taxon>Bacteria</taxon>
        <taxon>Pseudomonadati</taxon>
        <taxon>Bacteroidota</taxon>
        <taxon>Chitinophagia</taxon>
        <taxon>Chitinophagales</taxon>
        <taxon>Chitinophagaceae</taxon>
        <taxon>Chitinophaga</taxon>
    </lineage>
</organism>
<dbReference type="RefSeq" id="WP_149839669.1">
    <property type="nucleotide sequence ID" value="NZ_VUOC01000004.1"/>
</dbReference>
<reference evidence="1 2" key="1">
    <citation type="submission" date="2019-09" db="EMBL/GenBank/DDBJ databases">
        <title>Chitinophaga ginsengihumi sp. nov., isolated from soil of ginseng rhizosphere.</title>
        <authorList>
            <person name="Lee J."/>
        </authorList>
    </citation>
    <scope>NUCLEOTIDE SEQUENCE [LARGE SCALE GENOMIC DNA]</scope>
    <source>
        <strain evidence="1 2">BN140078</strain>
    </source>
</reference>
<evidence type="ECO:0000313" key="1">
    <source>
        <dbReference type="EMBL" id="KAA2238489.1"/>
    </source>
</evidence>
<accession>A0A5B2VJS8</accession>
<reference evidence="1 2" key="2">
    <citation type="submission" date="2019-09" db="EMBL/GenBank/DDBJ databases">
        <authorList>
            <person name="Jin C."/>
        </authorList>
    </citation>
    <scope>NUCLEOTIDE SEQUENCE [LARGE SCALE GENOMIC DNA]</scope>
    <source>
        <strain evidence="1 2">BN140078</strain>
    </source>
</reference>
<proteinExistence type="predicted"/>
<comment type="caution">
    <text evidence="1">The sequence shown here is derived from an EMBL/GenBank/DDBJ whole genome shotgun (WGS) entry which is preliminary data.</text>
</comment>
<dbReference type="Proteomes" id="UP000324611">
    <property type="component" value="Unassembled WGS sequence"/>
</dbReference>
<name>A0A5B2VJS8_9BACT</name>
<evidence type="ECO:0000313" key="2">
    <source>
        <dbReference type="Proteomes" id="UP000324611"/>
    </source>
</evidence>
<dbReference type="EMBL" id="VUOC01000004">
    <property type="protein sequence ID" value="KAA2238489.1"/>
    <property type="molecule type" value="Genomic_DNA"/>
</dbReference>
<gene>
    <name evidence="1" type="ORF">F0L74_19895</name>
</gene>